<sequence>MQGITTPFNSGVNEGRITDLKLQKRIMTGHAGVPLHCHRVILMAMLRRCYG</sequence>
<organism evidence="1 2">
    <name type="scientific">Streptomyces fimbriatus</name>
    <dbReference type="NCBI Taxonomy" id="68197"/>
    <lineage>
        <taxon>Bacteria</taxon>
        <taxon>Bacillati</taxon>
        <taxon>Actinomycetota</taxon>
        <taxon>Actinomycetes</taxon>
        <taxon>Kitasatosporales</taxon>
        <taxon>Streptomycetaceae</taxon>
        <taxon>Streptomyces</taxon>
    </lineage>
</organism>
<dbReference type="Proteomes" id="UP001596156">
    <property type="component" value="Unassembled WGS sequence"/>
</dbReference>
<reference evidence="2" key="1">
    <citation type="journal article" date="2019" name="Int. J. Syst. Evol. Microbiol.">
        <title>The Global Catalogue of Microorganisms (GCM) 10K type strain sequencing project: providing services to taxonomists for standard genome sequencing and annotation.</title>
        <authorList>
            <consortium name="The Broad Institute Genomics Platform"/>
            <consortium name="The Broad Institute Genome Sequencing Center for Infectious Disease"/>
            <person name="Wu L."/>
            <person name="Ma J."/>
        </authorList>
    </citation>
    <scope>NUCLEOTIDE SEQUENCE [LARGE SCALE GENOMIC DNA]</scope>
    <source>
        <strain evidence="2">CCM 8479</strain>
    </source>
</reference>
<accession>A0ABW0DE42</accession>
<keyword evidence="2" id="KW-1185">Reference proteome</keyword>
<dbReference type="RefSeq" id="WP_344643629.1">
    <property type="nucleotide sequence ID" value="NZ_BAAASS010000005.1"/>
</dbReference>
<dbReference type="EMBL" id="JBHSKL010000044">
    <property type="protein sequence ID" value="MFC5228739.1"/>
    <property type="molecule type" value="Genomic_DNA"/>
</dbReference>
<comment type="caution">
    <text evidence="1">The sequence shown here is derived from an EMBL/GenBank/DDBJ whole genome shotgun (WGS) entry which is preliminary data.</text>
</comment>
<protein>
    <submittedName>
        <fullName evidence="1">Uncharacterized protein</fullName>
    </submittedName>
</protein>
<name>A0ABW0DE42_STRFI</name>
<proteinExistence type="predicted"/>
<evidence type="ECO:0000313" key="2">
    <source>
        <dbReference type="Proteomes" id="UP001596156"/>
    </source>
</evidence>
<evidence type="ECO:0000313" key="1">
    <source>
        <dbReference type="EMBL" id="MFC5228739.1"/>
    </source>
</evidence>
<gene>
    <name evidence="1" type="ORF">ACFPN6_30085</name>
</gene>